<protein>
    <recommendedName>
        <fullName evidence="2">NAD(P)-binding domain-containing protein</fullName>
    </recommendedName>
</protein>
<gene>
    <name evidence="3" type="ORF">M998_1012</name>
</gene>
<dbReference type="Gene3D" id="3.40.50.720">
    <property type="entry name" value="NAD(P)-binding Rossmann-like Domain"/>
    <property type="match status" value="1"/>
</dbReference>
<dbReference type="PATRIC" id="fig|1354272.4.peg.1035"/>
<accession>A0A1B7K004</accession>
<dbReference type="InterPro" id="IPR036291">
    <property type="entry name" value="NAD(P)-bd_dom_sf"/>
</dbReference>
<comment type="caution">
    <text evidence="3">The sequence shown here is derived from an EMBL/GenBank/DDBJ whole genome shotgun (WGS) entry which is preliminary data.</text>
</comment>
<reference evidence="3 4" key="1">
    <citation type="submission" date="2016-04" db="EMBL/GenBank/DDBJ databases">
        <title>ATOL: Assembling a taxonomically balanced genome-scale reconstruction of the evolutionary history of the Enterobacteriaceae.</title>
        <authorList>
            <person name="Plunkett G.III."/>
            <person name="Neeno-Eckwall E.C."/>
            <person name="Glasner J.D."/>
            <person name="Perna N.T."/>
        </authorList>
    </citation>
    <scope>NUCLEOTIDE SEQUENCE [LARGE SCALE GENOMIC DNA]</scope>
    <source>
        <strain evidence="3 4">ATCC 35613</strain>
    </source>
</reference>
<dbReference type="Proteomes" id="UP000078224">
    <property type="component" value="Unassembled WGS sequence"/>
</dbReference>
<evidence type="ECO:0000313" key="4">
    <source>
        <dbReference type="Proteomes" id="UP000078224"/>
    </source>
</evidence>
<dbReference type="InterPro" id="IPR021295">
    <property type="entry name" value="DUF2867"/>
</dbReference>
<dbReference type="EMBL" id="LXEW01000016">
    <property type="protein sequence ID" value="OAT53324.1"/>
    <property type="molecule type" value="Genomic_DNA"/>
</dbReference>
<dbReference type="OrthoDB" id="9774199at2"/>
<keyword evidence="1" id="KW-0812">Transmembrane</keyword>
<evidence type="ECO:0000313" key="3">
    <source>
        <dbReference type="EMBL" id="OAT53324.1"/>
    </source>
</evidence>
<feature type="transmembrane region" description="Helical" evidence="1">
    <location>
        <begin position="438"/>
        <end position="461"/>
    </location>
</feature>
<evidence type="ECO:0000256" key="1">
    <source>
        <dbReference type="SAM" id="Phobius"/>
    </source>
</evidence>
<feature type="domain" description="NAD(P)-binding" evidence="2">
    <location>
        <begin position="11"/>
        <end position="147"/>
    </location>
</feature>
<proteinExistence type="predicted"/>
<organism evidence="3 4">
    <name type="scientific">Providencia heimbachae ATCC 35613</name>
    <dbReference type="NCBI Taxonomy" id="1354272"/>
    <lineage>
        <taxon>Bacteria</taxon>
        <taxon>Pseudomonadati</taxon>
        <taxon>Pseudomonadota</taxon>
        <taxon>Gammaproteobacteria</taxon>
        <taxon>Enterobacterales</taxon>
        <taxon>Morganellaceae</taxon>
        <taxon>Providencia</taxon>
    </lineage>
</organism>
<keyword evidence="1" id="KW-1133">Transmembrane helix</keyword>
<dbReference type="RefSeq" id="WP_068442073.1">
    <property type="nucleotide sequence ID" value="NZ_LXEW01000016.1"/>
</dbReference>
<sequence>MTDKQRVLVLGASGYIGQNLIPKLINEGHEVTAAARRVDWMLSQGWQDARCIYVDLHDPETLKGVMKEIDTVYFLVHSMADQANLIERERTAARNVQQALDDSDVKHVIYLSALQHGHSYSPHLIARRLTGDILRESKVPVTEVRTSIIVGSGSAAFEIMRDMVYNLAILTPPRWVRSKSSPIALENILHYLTQIAQTPITDDRIFDAAGPEYISYQELFKRFIKVSGKRRLLVPIPIPVSMISVHFISLITSVPPSIAKELIQGLQHDLPADDKALRELIPQTLISFDDAVRATLAEESAAVDNADWGYDPEVRKRWRPGYGFYPKQAGSTLGTTASSESLWHVIQQIGGKEGYFYANGLWKTRAIMDDMMLNKVKYGRPDREELQLGDEIDGWRVINLEPNKQLSLMFGMKAPGLGRLTFTIHDSGSRRSIDVRAWWHPAGFCGLLYWFAMMPAHLFIFKGMAKRISELAFERDKQLAAQQQTAHLSSKSE</sequence>
<dbReference type="InterPro" id="IPR016040">
    <property type="entry name" value="NAD(P)-bd_dom"/>
</dbReference>
<keyword evidence="1" id="KW-0472">Membrane</keyword>
<evidence type="ECO:0000259" key="2">
    <source>
        <dbReference type="Pfam" id="PF13460"/>
    </source>
</evidence>
<dbReference type="Pfam" id="PF13460">
    <property type="entry name" value="NAD_binding_10"/>
    <property type="match status" value="1"/>
</dbReference>
<dbReference type="SUPFAM" id="SSF51735">
    <property type="entry name" value="NAD(P)-binding Rossmann-fold domains"/>
    <property type="match status" value="1"/>
</dbReference>
<name>A0A1B7K004_9GAMM</name>
<keyword evidence="4" id="KW-1185">Reference proteome</keyword>
<dbReference type="AlphaFoldDB" id="A0A1B7K004"/>
<dbReference type="Pfam" id="PF11066">
    <property type="entry name" value="DUF2867"/>
    <property type="match status" value="1"/>
</dbReference>
<dbReference type="PANTHER" id="PTHR43000">
    <property type="entry name" value="DTDP-D-GLUCOSE 4,6-DEHYDRATASE-RELATED"/>
    <property type="match status" value="1"/>
</dbReference>